<protein>
    <submittedName>
        <fullName evidence="1">Uncharacterized protein</fullName>
    </submittedName>
</protein>
<dbReference type="Proteomes" id="UP000030706">
    <property type="component" value="Unassembled WGS sequence"/>
</dbReference>
<dbReference type="GeneID" id="40747117"/>
<dbReference type="RefSeq" id="XP_029763659.1">
    <property type="nucleotide sequence ID" value="XM_029904811.1"/>
</dbReference>
<name>A0A074XZQ7_AURPU</name>
<organism evidence="1 2">
    <name type="scientific">Aureobasidium pullulans EXF-150</name>
    <dbReference type="NCBI Taxonomy" id="1043002"/>
    <lineage>
        <taxon>Eukaryota</taxon>
        <taxon>Fungi</taxon>
        <taxon>Dikarya</taxon>
        <taxon>Ascomycota</taxon>
        <taxon>Pezizomycotina</taxon>
        <taxon>Dothideomycetes</taxon>
        <taxon>Dothideomycetidae</taxon>
        <taxon>Dothideales</taxon>
        <taxon>Saccotheciaceae</taxon>
        <taxon>Aureobasidium</taxon>
    </lineage>
</organism>
<dbReference type="EMBL" id="KL584976">
    <property type="protein sequence ID" value="KEQ87472.1"/>
    <property type="molecule type" value="Genomic_DNA"/>
</dbReference>
<sequence>MHAPPLVLSFADVKAQQRKYDSVDWSSDFWLTLPKHQTMIPHPDILLINGHDIKHEASVSN</sequence>
<gene>
    <name evidence="1" type="ORF">M438DRAFT_342647</name>
</gene>
<dbReference type="AlphaFoldDB" id="A0A074XZQ7"/>
<evidence type="ECO:0000313" key="1">
    <source>
        <dbReference type="EMBL" id="KEQ87472.1"/>
    </source>
</evidence>
<evidence type="ECO:0000313" key="2">
    <source>
        <dbReference type="Proteomes" id="UP000030706"/>
    </source>
</evidence>
<reference evidence="1 2" key="1">
    <citation type="journal article" date="2014" name="BMC Genomics">
        <title>Genome sequencing of four Aureobasidium pullulans varieties: biotechnological potential, stress tolerance, and description of new species.</title>
        <authorList>
            <person name="Gostin Ar C."/>
            <person name="Ohm R.A."/>
            <person name="Kogej T."/>
            <person name="Sonjak S."/>
            <person name="Turk M."/>
            <person name="Zajc J."/>
            <person name="Zalar P."/>
            <person name="Grube M."/>
            <person name="Sun H."/>
            <person name="Han J."/>
            <person name="Sharma A."/>
            <person name="Chiniquy J."/>
            <person name="Ngan C.Y."/>
            <person name="Lipzen A."/>
            <person name="Barry K."/>
            <person name="Grigoriev I.V."/>
            <person name="Gunde-Cimerman N."/>
        </authorList>
    </citation>
    <scope>NUCLEOTIDE SEQUENCE [LARGE SCALE GENOMIC DNA]</scope>
    <source>
        <strain evidence="1 2">EXF-150</strain>
    </source>
</reference>
<proteinExistence type="predicted"/>
<accession>A0A074XZQ7</accession>
<dbReference type="HOGENOM" id="CLU_2922242_0_0_1"/>
<keyword evidence="2" id="KW-1185">Reference proteome</keyword>